<dbReference type="OrthoDB" id="5988460at2759"/>
<feature type="domain" description="FAS1" evidence="2">
    <location>
        <begin position="414"/>
        <end position="516"/>
    </location>
</feature>
<dbReference type="GO" id="GO:0007155">
    <property type="term" value="P:cell adhesion"/>
    <property type="evidence" value="ECO:0007669"/>
    <property type="project" value="TreeGrafter"/>
</dbReference>
<dbReference type="Gene3D" id="2.30.180.10">
    <property type="entry name" value="FAS1 domain"/>
    <property type="match status" value="5"/>
</dbReference>
<dbReference type="GO" id="GO:0030198">
    <property type="term" value="P:extracellular matrix organization"/>
    <property type="evidence" value="ECO:0007669"/>
    <property type="project" value="TreeGrafter"/>
</dbReference>
<keyword evidence="1" id="KW-0732">Signal</keyword>
<evidence type="ECO:0000313" key="3">
    <source>
        <dbReference type="EMBL" id="CAH1274153.1"/>
    </source>
</evidence>
<keyword evidence="4" id="KW-1185">Reference proteome</keyword>
<dbReference type="FunFam" id="2.30.180.10:FF:000080">
    <property type="entry name" value="Predicted protein"/>
    <property type="match status" value="1"/>
</dbReference>
<sequence>MKFLLVLLPLLCAVSAKENVLDVMRSLQLRSLVQLLEVADLSPTLENADSCTVFAPSDAAFAKIPPGIRKQLLSNQLLLREVLAFHASPKEYMSTDLKNNQLVETLLKGFIMRINIYPSTNTITADGSPVSKPDNKASNGVVHVVDQVLYPFPTGTVDAEINHNDNLSVLNEAVEKAGLGSALDGDGPFTLFAPTNDAFMKLPNGTLPSLLKNVTALTEILTYHVVSGVYYKAGLSDGEELTTLQKGKLVCHVNAEPGSDPQVTVNNAKTVGLPIPAVNGVNDVVDVMNNLGLRTMVQLLGVADLIPTLQARDSCTVFAPSDDAFNKLPAGIKQQLLSNQLLLRETITADGSPVSKPDNRASNGVVHVVDQVLYPFPSGTVDAEISHNDNLSVLNEAVDKAGLGSALDGDGPFTLFAPTNDAFKKLPNGTLPSLLKNVTALTEILTYHVVSGVYYKAGLSDGEELTTLQKGKLVCHVNAEPGSDPQVTVNNAKTVGLAIPAVNGVVQMIDTVLLPPK</sequence>
<feature type="chain" id="PRO_5035438991" evidence="1">
    <location>
        <begin position="17"/>
        <end position="517"/>
    </location>
</feature>
<dbReference type="FunFam" id="2.30.180.10:FF:000103">
    <property type="match status" value="2"/>
</dbReference>
<dbReference type="PANTHER" id="PTHR10900">
    <property type="entry name" value="PERIOSTIN-RELATED"/>
    <property type="match status" value="1"/>
</dbReference>
<feature type="domain" description="FAS1" evidence="2">
    <location>
        <begin position="52"/>
        <end position="152"/>
    </location>
</feature>
<evidence type="ECO:0000313" key="4">
    <source>
        <dbReference type="Proteomes" id="UP000838412"/>
    </source>
</evidence>
<reference evidence="3" key="1">
    <citation type="submission" date="2022-01" db="EMBL/GenBank/DDBJ databases">
        <authorList>
            <person name="Braso-Vives M."/>
        </authorList>
    </citation>
    <scope>NUCLEOTIDE SEQUENCE</scope>
</reference>
<accession>A0A8K0EYX7</accession>
<dbReference type="PANTHER" id="PTHR10900:SF124">
    <property type="entry name" value="FI05614P"/>
    <property type="match status" value="1"/>
</dbReference>
<feature type="domain" description="FAS1" evidence="2">
    <location>
        <begin position="316"/>
        <end position="376"/>
    </location>
</feature>
<feature type="signal peptide" evidence="1">
    <location>
        <begin position="1"/>
        <end position="16"/>
    </location>
</feature>
<dbReference type="SUPFAM" id="SSF82153">
    <property type="entry name" value="FAS1 domain"/>
    <property type="match status" value="4"/>
</dbReference>
<dbReference type="EMBL" id="OV696694">
    <property type="protein sequence ID" value="CAH1274153.1"/>
    <property type="molecule type" value="Genomic_DNA"/>
</dbReference>
<dbReference type="SMART" id="SM00554">
    <property type="entry name" value="FAS1"/>
    <property type="match status" value="4"/>
</dbReference>
<name>A0A8K0EYX7_BRALA</name>
<dbReference type="InterPro" id="IPR000782">
    <property type="entry name" value="FAS1_domain"/>
</dbReference>
<dbReference type="AlphaFoldDB" id="A0A8K0EYX7"/>
<gene>
    <name evidence="3" type="primary">TGFBI</name>
    <name evidence="3" type="ORF">BLAG_LOCUS25263</name>
</gene>
<organism evidence="3 4">
    <name type="scientific">Branchiostoma lanceolatum</name>
    <name type="common">Common lancelet</name>
    <name type="synonym">Amphioxus lanceolatum</name>
    <dbReference type="NCBI Taxonomy" id="7740"/>
    <lineage>
        <taxon>Eukaryota</taxon>
        <taxon>Metazoa</taxon>
        <taxon>Chordata</taxon>
        <taxon>Cephalochordata</taxon>
        <taxon>Leptocardii</taxon>
        <taxon>Amphioxiformes</taxon>
        <taxon>Branchiostomatidae</taxon>
        <taxon>Branchiostoma</taxon>
    </lineage>
</organism>
<dbReference type="InterPro" id="IPR050904">
    <property type="entry name" value="Adhesion/Biosynth-related"/>
</dbReference>
<proteinExistence type="predicted"/>
<evidence type="ECO:0000259" key="2">
    <source>
        <dbReference type="SMART" id="SM00554"/>
    </source>
</evidence>
<dbReference type="GO" id="GO:0031012">
    <property type="term" value="C:extracellular matrix"/>
    <property type="evidence" value="ECO:0007669"/>
    <property type="project" value="TreeGrafter"/>
</dbReference>
<dbReference type="Proteomes" id="UP000838412">
    <property type="component" value="Chromosome 9"/>
</dbReference>
<dbReference type="InterPro" id="IPR036378">
    <property type="entry name" value="FAS1_dom_sf"/>
</dbReference>
<protein>
    <submittedName>
        <fullName evidence="3">TGFBI protein</fullName>
    </submittedName>
</protein>
<dbReference type="GO" id="GO:0050839">
    <property type="term" value="F:cell adhesion molecule binding"/>
    <property type="evidence" value="ECO:0007669"/>
    <property type="project" value="TreeGrafter"/>
</dbReference>
<feature type="domain" description="FAS1" evidence="2">
    <location>
        <begin position="190"/>
        <end position="288"/>
    </location>
</feature>
<dbReference type="GO" id="GO:0005615">
    <property type="term" value="C:extracellular space"/>
    <property type="evidence" value="ECO:0007669"/>
    <property type="project" value="TreeGrafter"/>
</dbReference>
<evidence type="ECO:0000256" key="1">
    <source>
        <dbReference type="SAM" id="SignalP"/>
    </source>
</evidence>
<dbReference type="Pfam" id="PF02469">
    <property type="entry name" value="Fasciclin"/>
    <property type="match status" value="4"/>
</dbReference>